<dbReference type="KEGG" id="slan:GV829_13345"/>
<sequence>MTGVNAYLRAEAVDAVGRAGFAVKKVEVFGANRIDRVRVYDIALEQRDRSMLAFDLEEVRQDLLRYGWVADARVSRRLPDTLVIDLVERTPVAIWQDRGRYTLIDSKGVILPGVDPASVTGLPVLAGQGANERMADLDRLLDAAPALRPQLAGASWIGNRRWDLRFKTGEVLALPEDAKRAADAYAEFARLDGVNRLLGRGIRRFDMRIAGRFVLRPGRDGDLGDLNLISASDRTTRVEQPRTDNENGG</sequence>
<proteinExistence type="inferred from homology"/>
<evidence type="ECO:0000313" key="12">
    <source>
        <dbReference type="Proteomes" id="UP000503018"/>
    </source>
</evidence>
<feature type="domain" description="POTRA" evidence="10">
    <location>
        <begin position="21"/>
        <end position="89"/>
    </location>
</feature>
<evidence type="ECO:0000256" key="3">
    <source>
        <dbReference type="ARBA" id="ARBA00022519"/>
    </source>
</evidence>
<dbReference type="InterPro" id="IPR026579">
    <property type="entry name" value="FtsQ"/>
</dbReference>
<keyword evidence="3 9" id="KW-0997">Cell inner membrane</keyword>
<evidence type="ECO:0000313" key="11">
    <source>
        <dbReference type="EMBL" id="QJQ33786.1"/>
    </source>
</evidence>
<keyword evidence="8 9" id="KW-0131">Cell cycle</keyword>
<evidence type="ECO:0000256" key="1">
    <source>
        <dbReference type="ARBA" id="ARBA00004370"/>
    </source>
</evidence>
<evidence type="ECO:0000256" key="8">
    <source>
        <dbReference type="ARBA" id="ARBA00023306"/>
    </source>
</evidence>
<evidence type="ECO:0000256" key="7">
    <source>
        <dbReference type="ARBA" id="ARBA00023136"/>
    </source>
</evidence>
<comment type="subcellular location">
    <subcellularLocation>
        <location evidence="9">Cell inner membrane</location>
        <topology evidence="9">Single-pass type II membrane protein</topology>
    </subcellularLocation>
    <subcellularLocation>
        <location evidence="1">Membrane</location>
    </subcellularLocation>
    <text evidence="9">Localizes to the division septum.</text>
</comment>
<evidence type="ECO:0000256" key="6">
    <source>
        <dbReference type="ARBA" id="ARBA00022989"/>
    </source>
</evidence>
<keyword evidence="4 9" id="KW-0132">Cell division</keyword>
<dbReference type="GO" id="GO:0005886">
    <property type="term" value="C:plasma membrane"/>
    <property type="evidence" value="ECO:0007669"/>
    <property type="project" value="UniProtKB-SubCell"/>
</dbReference>
<keyword evidence="12" id="KW-1185">Reference proteome</keyword>
<evidence type="ECO:0000256" key="5">
    <source>
        <dbReference type="ARBA" id="ARBA00022692"/>
    </source>
</evidence>
<evidence type="ECO:0000256" key="4">
    <source>
        <dbReference type="ARBA" id="ARBA00022618"/>
    </source>
</evidence>
<keyword evidence="2 9" id="KW-1003">Cell membrane</keyword>
<dbReference type="PROSITE" id="PS51779">
    <property type="entry name" value="POTRA"/>
    <property type="match status" value="1"/>
</dbReference>
<dbReference type="InterPro" id="IPR013685">
    <property type="entry name" value="POTRA_FtsQ_type"/>
</dbReference>
<evidence type="ECO:0000256" key="2">
    <source>
        <dbReference type="ARBA" id="ARBA00022475"/>
    </source>
</evidence>
<dbReference type="HAMAP" id="MF_00911">
    <property type="entry name" value="FtsQ_subfam"/>
    <property type="match status" value="1"/>
</dbReference>
<accession>A0A6M4AYD6</accession>
<reference evidence="11 12" key="1">
    <citation type="submission" date="2020-01" db="EMBL/GenBank/DDBJ databases">
        <title>Sphingomonas sp. strain CSW-10.</title>
        <authorList>
            <person name="Chen W.-M."/>
        </authorList>
    </citation>
    <scope>NUCLEOTIDE SEQUENCE [LARGE SCALE GENOMIC DNA]</scope>
    <source>
        <strain evidence="11 12">CSW-10</strain>
    </source>
</reference>
<gene>
    <name evidence="9" type="primary">ftsQ</name>
    <name evidence="11" type="ORF">GV829_13345</name>
</gene>
<keyword evidence="5 9" id="KW-0812">Transmembrane</keyword>
<dbReference type="GO" id="GO:0090529">
    <property type="term" value="P:cell septum assembly"/>
    <property type="evidence" value="ECO:0007669"/>
    <property type="project" value="InterPro"/>
</dbReference>
<dbReference type="GO" id="GO:0043093">
    <property type="term" value="P:FtsZ-dependent cytokinesis"/>
    <property type="evidence" value="ECO:0007669"/>
    <property type="project" value="UniProtKB-UniRule"/>
</dbReference>
<dbReference type="AlphaFoldDB" id="A0A6M4AYD6"/>
<comment type="function">
    <text evidence="9">Essential cell division protein.</text>
</comment>
<name>A0A6M4AYD6_9SPHN</name>
<evidence type="ECO:0000259" key="10">
    <source>
        <dbReference type="PROSITE" id="PS51779"/>
    </source>
</evidence>
<dbReference type="Pfam" id="PF03799">
    <property type="entry name" value="FtsQ_DivIB_C"/>
    <property type="match status" value="1"/>
</dbReference>
<keyword evidence="7 9" id="KW-0472">Membrane</keyword>
<dbReference type="InterPro" id="IPR005548">
    <property type="entry name" value="Cell_div_FtsQ/DivIB_C"/>
</dbReference>
<evidence type="ECO:0000256" key="9">
    <source>
        <dbReference type="HAMAP-Rule" id="MF_00911"/>
    </source>
</evidence>
<dbReference type="InterPro" id="IPR034746">
    <property type="entry name" value="POTRA"/>
</dbReference>
<protein>
    <recommendedName>
        <fullName evidence="9">Cell division protein FtsQ</fullName>
    </recommendedName>
</protein>
<dbReference type="GO" id="GO:0032153">
    <property type="term" value="C:cell division site"/>
    <property type="evidence" value="ECO:0007669"/>
    <property type="project" value="UniProtKB-UniRule"/>
</dbReference>
<dbReference type="Pfam" id="PF08478">
    <property type="entry name" value="POTRA_1"/>
    <property type="match status" value="1"/>
</dbReference>
<dbReference type="Proteomes" id="UP000503018">
    <property type="component" value="Chromosome"/>
</dbReference>
<keyword evidence="6 9" id="KW-1133">Transmembrane helix</keyword>
<comment type="similarity">
    <text evidence="9">Belongs to the FtsQ/DivIB family. FtsQ subfamily.</text>
</comment>
<dbReference type="Gene3D" id="3.10.20.310">
    <property type="entry name" value="membrane protein fhac"/>
    <property type="match status" value="1"/>
</dbReference>
<dbReference type="PANTHER" id="PTHR35851:SF1">
    <property type="entry name" value="CELL DIVISION PROTEIN FTSQ"/>
    <property type="match status" value="1"/>
</dbReference>
<dbReference type="EMBL" id="CP053015">
    <property type="protein sequence ID" value="QJQ33786.1"/>
    <property type="molecule type" value="Genomic_DNA"/>
</dbReference>
<dbReference type="PANTHER" id="PTHR35851">
    <property type="entry name" value="CELL DIVISION PROTEIN FTSQ"/>
    <property type="match status" value="1"/>
</dbReference>
<organism evidence="11 12">
    <name type="scientific">Sphingomonas lacunae</name>
    <dbReference type="NCBI Taxonomy" id="2698828"/>
    <lineage>
        <taxon>Bacteria</taxon>
        <taxon>Pseudomonadati</taxon>
        <taxon>Pseudomonadota</taxon>
        <taxon>Alphaproteobacteria</taxon>
        <taxon>Sphingomonadales</taxon>
        <taxon>Sphingomonadaceae</taxon>
        <taxon>Sphingomonas</taxon>
    </lineage>
</organism>